<dbReference type="Proteomes" id="UP000255024">
    <property type="component" value="Unassembled WGS sequence"/>
</dbReference>
<dbReference type="AlphaFoldDB" id="A0A378RKR1"/>
<reference evidence="1 2" key="1">
    <citation type="submission" date="2018-06" db="EMBL/GenBank/DDBJ databases">
        <authorList>
            <consortium name="Pathogen Informatics"/>
            <person name="Doyle S."/>
        </authorList>
    </citation>
    <scope>NUCLEOTIDE SEQUENCE [LARGE SCALE GENOMIC DNA]</scope>
    <source>
        <strain evidence="1 2">NCTC11179</strain>
    </source>
</reference>
<name>A0A378RKR1_MYROD</name>
<accession>A0A378RKR1</accession>
<evidence type="ECO:0000313" key="1">
    <source>
        <dbReference type="EMBL" id="STZ27584.1"/>
    </source>
</evidence>
<evidence type="ECO:0008006" key="3">
    <source>
        <dbReference type="Google" id="ProtNLM"/>
    </source>
</evidence>
<organism evidence="1 2">
    <name type="scientific">Myroides odoratus</name>
    <name type="common">Flavobacterium odoratum</name>
    <dbReference type="NCBI Taxonomy" id="256"/>
    <lineage>
        <taxon>Bacteria</taxon>
        <taxon>Pseudomonadati</taxon>
        <taxon>Bacteroidota</taxon>
        <taxon>Flavobacteriia</taxon>
        <taxon>Flavobacteriales</taxon>
        <taxon>Flavobacteriaceae</taxon>
        <taxon>Myroides</taxon>
    </lineage>
</organism>
<dbReference type="Gene3D" id="2.180.10.10">
    <property type="entry name" value="RHS repeat-associated core"/>
    <property type="match status" value="1"/>
</dbReference>
<evidence type="ECO:0000313" key="2">
    <source>
        <dbReference type="Proteomes" id="UP000255024"/>
    </source>
</evidence>
<dbReference type="EMBL" id="UGQL01000001">
    <property type="protein sequence ID" value="STZ27584.1"/>
    <property type="molecule type" value="Genomic_DNA"/>
</dbReference>
<proteinExistence type="predicted"/>
<protein>
    <recommendedName>
        <fullName evidence="3">RHS repeat-associated core domain</fullName>
    </recommendedName>
</protein>
<gene>
    <name evidence="1" type="ORF">NCTC11179_01120</name>
</gene>
<sequence>MDPLAEQFPGWTPYHYVHNNPVNLIDPTGMRAQEPGEGDPVKQPQLGSIVKDTVAEMGTILDDIVINVQRGADKLASDWEKNKEKSGYNHFKNWKMEGMSFTMEGGKSSPWEAPKGNRFTRWGDMTVFMVFAMDVFGPPTRVTWSCT</sequence>
<keyword evidence="2" id="KW-1185">Reference proteome</keyword>